<evidence type="ECO:0008006" key="2">
    <source>
        <dbReference type="Google" id="ProtNLM"/>
    </source>
</evidence>
<gene>
    <name evidence="1" type="ORF">BCCH1_73210</name>
</gene>
<organism evidence="1">
    <name type="scientific">Burkholderia contaminans</name>
    <dbReference type="NCBI Taxonomy" id="488447"/>
    <lineage>
        <taxon>Bacteria</taxon>
        <taxon>Pseudomonadati</taxon>
        <taxon>Pseudomonadota</taxon>
        <taxon>Betaproteobacteria</taxon>
        <taxon>Burkholderiales</taxon>
        <taxon>Burkholderiaceae</taxon>
        <taxon>Burkholderia</taxon>
        <taxon>Burkholderia cepacia complex</taxon>
    </lineage>
</organism>
<proteinExistence type="predicted"/>
<dbReference type="EMBL" id="AP018359">
    <property type="protein sequence ID" value="BBA44817.1"/>
    <property type="molecule type" value="Genomic_DNA"/>
</dbReference>
<accession>A0A250LJW3</accession>
<name>A0A250LJW3_9BURK</name>
<protein>
    <recommendedName>
        <fullName evidence="2">LysR family transcriptional regulator</fullName>
    </recommendedName>
</protein>
<dbReference type="Gene3D" id="3.40.190.290">
    <property type="match status" value="1"/>
</dbReference>
<evidence type="ECO:0000313" key="1">
    <source>
        <dbReference type="EMBL" id="BBA44817.1"/>
    </source>
</evidence>
<sequence length="94" mass="10414">MPRTVGEPGRAGIAQMAGYQIRDPLASNELVVALAKHVPEDRAHTIRYLSRQHLPTRIRILVDFMTGQIRALDLNCMTQFNRNLTVASSMGLAA</sequence>
<reference evidence="1" key="1">
    <citation type="journal article" date="2016" name="Biosci. Biotechnol. Biochem.">
        <title>Bioconversion of AHX to AOH by resting cells of Burkholderia contaminans CH-1.</title>
        <authorList>
            <person name="Choi J.H."/>
            <person name="Kikuchi A."/>
            <person name="Pumkaeo P."/>
            <person name="Hirai H."/>
            <person name="Tokuyama S."/>
            <person name="Kawagishi H."/>
        </authorList>
    </citation>
    <scope>NUCLEOTIDE SEQUENCE</scope>
    <source>
        <strain evidence="1">CH-1</strain>
    </source>
</reference>
<reference evidence="1" key="2">
    <citation type="journal article" date="2017" name="Genome Announc.">
        <title>High-Quality Draft Genome Sequence of Burkholderia contaminans CH-1, a Gram-Negative Bacterium That Metabolizes 2-Azahypoxanthine, a Plant Growth-Regulating Compound.</title>
        <authorList>
            <person name="Choi J.-H."/>
            <person name="Sugiura H."/>
            <person name="Moriuchi R."/>
            <person name="Kawagishi H."/>
            <person name="Dohra H."/>
        </authorList>
    </citation>
    <scope>NUCLEOTIDE SEQUENCE</scope>
    <source>
        <strain evidence="1">CH-1</strain>
    </source>
</reference>
<dbReference type="AlphaFoldDB" id="A0A250LJW3"/>